<name>A0A1G7E485_9SPHI</name>
<keyword evidence="1" id="KW-0812">Transmembrane</keyword>
<proteinExistence type="predicted"/>
<feature type="transmembrane region" description="Helical" evidence="1">
    <location>
        <begin position="182"/>
        <end position="199"/>
    </location>
</feature>
<dbReference type="AlphaFoldDB" id="A0A1G7E485"/>
<evidence type="ECO:0000313" key="2">
    <source>
        <dbReference type="EMBL" id="SDE58419.1"/>
    </source>
</evidence>
<dbReference type="EMBL" id="FNAI01000007">
    <property type="protein sequence ID" value="SDE58419.1"/>
    <property type="molecule type" value="Genomic_DNA"/>
</dbReference>
<feature type="transmembrane region" description="Helical" evidence="1">
    <location>
        <begin position="278"/>
        <end position="298"/>
    </location>
</feature>
<feature type="transmembrane region" description="Helical" evidence="1">
    <location>
        <begin position="391"/>
        <end position="412"/>
    </location>
</feature>
<evidence type="ECO:0008006" key="4">
    <source>
        <dbReference type="Google" id="ProtNLM"/>
    </source>
</evidence>
<feature type="transmembrane region" description="Helical" evidence="1">
    <location>
        <begin position="233"/>
        <end position="266"/>
    </location>
</feature>
<protein>
    <recommendedName>
        <fullName evidence="4">Dolichyl-phosphate-mannose-protein mannosyltransferase</fullName>
    </recommendedName>
</protein>
<dbReference type="Proteomes" id="UP000199072">
    <property type="component" value="Unassembled WGS sequence"/>
</dbReference>
<organism evidence="2 3">
    <name type="scientific">Mucilaginibacter pineti</name>
    <dbReference type="NCBI Taxonomy" id="1391627"/>
    <lineage>
        <taxon>Bacteria</taxon>
        <taxon>Pseudomonadati</taxon>
        <taxon>Bacteroidota</taxon>
        <taxon>Sphingobacteriia</taxon>
        <taxon>Sphingobacteriales</taxon>
        <taxon>Sphingobacteriaceae</taxon>
        <taxon>Mucilaginibacter</taxon>
    </lineage>
</organism>
<feature type="transmembrane region" description="Helical" evidence="1">
    <location>
        <begin position="43"/>
        <end position="64"/>
    </location>
</feature>
<gene>
    <name evidence="2" type="ORF">SAMN05216464_107260</name>
</gene>
<keyword evidence="1" id="KW-0472">Membrane</keyword>
<feature type="transmembrane region" description="Helical" evidence="1">
    <location>
        <begin position="418"/>
        <end position="435"/>
    </location>
</feature>
<evidence type="ECO:0000313" key="3">
    <source>
        <dbReference type="Proteomes" id="UP000199072"/>
    </source>
</evidence>
<feature type="transmembrane region" description="Helical" evidence="1">
    <location>
        <begin position="480"/>
        <end position="501"/>
    </location>
</feature>
<feature type="transmembrane region" description="Helical" evidence="1">
    <location>
        <begin position="211"/>
        <end position="226"/>
    </location>
</feature>
<accession>A0A1G7E485</accession>
<feature type="transmembrane region" description="Helical" evidence="1">
    <location>
        <begin position="71"/>
        <end position="93"/>
    </location>
</feature>
<reference evidence="2 3" key="1">
    <citation type="submission" date="2016-10" db="EMBL/GenBank/DDBJ databases">
        <authorList>
            <person name="de Groot N.N."/>
        </authorList>
    </citation>
    <scope>NUCLEOTIDE SEQUENCE [LARGE SCALE GENOMIC DNA]</scope>
    <source>
        <strain evidence="2 3">47C3B</strain>
    </source>
</reference>
<sequence>MIKINDTNFTRIGLLTAQILLSIICVVHLFVTVTYLFHTALSAFVFPMSIIIAIGLNFLAANWLAINKKSLGIATLLSLLIITGSLLIAGFYFDLSWDGQWYQQAAVYNLAETWNPLYKPLNTPDGLNHLSILHFPKNSWYFAAAVTRLFGSVEVGKAYNVIALFTAFGVVYPLCRSFNLPPWQSVVFTALVLLNPVIWSEITTYLNDGDLYLFLVVYLASVVSWLRTPKLVYLLLAVMAICCLVNIKFTGLVFVLISSFFVFVYILIKKRELVKTFVLSHIIAGVMALCIFGFNPYITNLINRGHPLYPLMGSKQYPGVFDKGIDDNEAYETPKNMKGKSLPMRLIYANFGYPGNAPYNGEDTARLANPFLTSPKSWSAYHFHETRVSGFGPYFGILLILATVALAVLLIAVKASRLPVAIFLLGLCSGLSLSNHFWWPRFFPMLWLVPLLPLLLWWVYNANRLAHNSNLRGVTINSLAWLFAICIGINGIIVAAVHIRWETVSSINLRNELQKIHDTKRPIDVDYGWFKRATEEKLNRWNIKYTPTSLGTDTTASKLTSVVKGYPNQILYKLK</sequence>
<keyword evidence="3" id="KW-1185">Reference proteome</keyword>
<keyword evidence="1" id="KW-1133">Transmembrane helix</keyword>
<evidence type="ECO:0000256" key="1">
    <source>
        <dbReference type="SAM" id="Phobius"/>
    </source>
</evidence>
<feature type="transmembrane region" description="Helical" evidence="1">
    <location>
        <begin position="442"/>
        <end position="460"/>
    </location>
</feature>
<feature type="transmembrane region" description="Helical" evidence="1">
    <location>
        <begin position="12"/>
        <end position="37"/>
    </location>
</feature>